<sequence>MKLQDSTKRRHSEVEPTSSSSSENTRSKKRIRFSNVTAAQWLAILPKQDTDNADIDGKGDGAGSNPLEPPAKRLSREEEDEERWLQRREFARETLRHQIADPETVVMLELLGREGSFIRSAHRIAVSSGGWRQYARNEFYHVYCFFDVVGHAEAMELVASHKFRLSPASAWGLMVRKWFEHQGSIRLDKLAAYIEAYRSWEKAWKACDSEFNRWSSAHFHCTEEGWAGQKCGGPCPPRPTRPAKPILKRDYMIGDEGSVDGYEVYLWDVLRHPNLRDLPPWIDGPEIEEQVAHVDEEAGAGESLDETAGDDRA</sequence>
<feature type="region of interest" description="Disordered" evidence="1">
    <location>
        <begin position="47"/>
        <end position="80"/>
    </location>
</feature>
<keyword evidence="3" id="KW-1185">Reference proteome</keyword>
<dbReference type="AlphaFoldDB" id="A0AAE1CD39"/>
<proteinExistence type="predicted"/>
<dbReference type="EMBL" id="JAULSO010000002">
    <property type="protein sequence ID" value="KAK3689298.1"/>
    <property type="molecule type" value="Genomic_DNA"/>
</dbReference>
<feature type="compositionally biased region" description="Acidic residues" evidence="1">
    <location>
        <begin position="297"/>
        <end position="313"/>
    </location>
</feature>
<comment type="caution">
    <text evidence="2">The sequence shown here is derived from an EMBL/GenBank/DDBJ whole genome shotgun (WGS) entry which is preliminary data.</text>
</comment>
<evidence type="ECO:0000256" key="1">
    <source>
        <dbReference type="SAM" id="MobiDB-lite"/>
    </source>
</evidence>
<reference evidence="2" key="2">
    <citation type="submission" date="2023-06" db="EMBL/GenBank/DDBJ databases">
        <authorList>
            <consortium name="Lawrence Berkeley National Laboratory"/>
            <person name="Haridas S."/>
            <person name="Hensen N."/>
            <person name="Bonometti L."/>
            <person name="Westerberg I."/>
            <person name="Brannstrom I.O."/>
            <person name="Guillou S."/>
            <person name="Cros-Aarteil S."/>
            <person name="Calhoun S."/>
            <person name="Kuo A."/>
            <person name="Mondo S."/>
            <person name="Pangilinan J."/>
            <person name="Riley R."/>
            <person name="Labutti K."/>
            <person name="Andreopoulos B."/>
            <person name="Lipzen A."/>
            <person name="Chen C."/>
            <person name="Yanf M."/>
            <person name="Daum C."/>
            <person name="Ng V."/>
            <person name="Clum A."/>
            <person name="Steindorff A."/>
            <person name="Ohm R."/>
            <person name="Martin F."/>
            <person name="Silar P."/>
            <person name="Natvig D."/>
            <person name="Lalanne C."/>
            <person name="Gautier V."/>
            <person name="Ament-Velasquez S.L."/>
            <person name="Kruys A."/>
            <person name="Hutchinson M.I."/>
            <person name="Powell A.J."/>
            <person name="Barry K."/>
            <person name="Miller A.N."/>
            <person name="Grigoriev I.V."/>
            <person name="Debuchy R."/>
            <person name="Gladieux P."/>
            <person name="Thoren M.H."/>
            <person name="Johannesson H."/>
        </authorList>
    </citation>
    <scope>NUCLEOTIDE SEQUENCE</scope>
    <source>
        <strain evidence="2">CBS 314.62</strain>
    </source>
</reference>
<reference evidence="2" key="1">
    <citation type="journal article" date="2023" name="Mol. Phylogenet. Evol.">
        <title>Genome-scale phylogeny and comparative genomics of the fungal order Sordariales.</title>
        <authorList>
            <person name="Hensen N."/>
            <person name="Bonometti L."/>
            <person name="Westerberg I."/>
            <person name="Brannstrom I.O."/>
            <person name="Guillou S."/>
            <person name="Cros-Aarteil S."/>
            <person name="Calhoun S."/>
            <person name="Haridas S."/>
            <person name="Kuo A."/>
            <person name="Mondo S."/>
            <person name="Pangilinan J."/>
            <person name="Riley R."/>
            <person name="LaButti K."/>
            <person name="Andreopoulos B."/>
            <person name="Lipzen A."/>
            <person name="Chen C."/>
            <person name="Yan M."/>
            <person name="Daum C."/>
            <person name="Ng V."/>
            <person name="Clum A."/>
            <person name="Steindorff A."/>
            <person name="Ohm R.A."/>
            <person name="Martin F."/>
            <person name="Silar P."/>
            <person name="Natvig D.O."/>
            <person name="Lalanne C."/>
            <person name="Gautier V."/>
            <person name="Ament-Velasquez S.L."/>
            <person name="Kruys A."/>
            <person name="Hutchinson M.I."/>
            <person name="Powell A.J."/>
            <person name="Barry K."/>
            <person name="Miller A.N."/>
            <person name="Grigoriev I.V."/>
            <person name="Debuchy R."/>
            <person name="Gladieux P."/>
            <person name="Hiltunen Thoren M."/>
            <person name="Johannesson H."/>
        </authorList>
    </citation>
    <scope>NUCLEOTIDE SEQUENCE</scope>
    <source>
        <strain evidence="2">CBS 314.62</strain>
    </source>
</reference>
<gene>
    <name evidence="2" type="ORF">B0T22DRAFT_440783</name>
</gene>
<evidence type="ECO:0000313" key="3">
    <source>
        <dbReference type="Proteomes" id="UP001270362"/>
    </source>
</evidence>
<feature type="region of interest" description="Disordered" evidence="1">
    <location>
        <begin position="1"/>
        <end position="31"/>
    </location>
</feature>
<name>A0AAE1CD39_9PEZI</name>
<accession>A0AAE1CD39</accession>
<evidence type="ECO:0000313" key="2">
    <source>
        <dbReference type="EMBL" id="KAK3689298.1"/>
    </source>
</evidence>
<protein>
    <submittedName>
        <fullName evidence="2">Uncharacterized protein</fullName>
    </submittedName>
</protein>
<organism evidence="2 3">
    <name type="scientific">Podospora appendiculata</name>
    <dbReference type="NCBI Taxonomy" id="314037"/>
    <lineage>
        <taxon>Eukaryota</taxon>
        <taxon>Fungi</taxon>
        <taxon>Dikarya</taxon>
        <taxon>Ascomycota</taxon>
        <taxon>Pezizomycotina</taxon>
        <taxon>Sordariomycetes</taxon>
        <taxon>Sordariomycetidae</taxon>
        <taxon>Sordariales</taxon>
        <taxon>Podosporaceae</taxon>
        <taxon>Podospora</taxon>
    </lineage>
</organism>
<feature type="region of interest" description="Disordered" evidence="1">
    <location>
        <begin position="292"/>
        <end position="313"/>
    </location>
</feature>
<dbReference type="Proteomes" id="UP001270362">
    <property type="component" value="Unassembled WGS sequence"/>
</dbReference>